<organism evidence="1 2">
    <name type="scientific">Marinobacter oulmenensis</name>
    <dbReference type="NCBI Taxonomy" id="643747"/>
    <lineage>
        <taxon>Bacteria</taxon>
        <taxon>Pseudomonadati</taxon>
        <taxon>Pseudomonadota</taxon>
        <taxon>Gammaproteobacteria</taxon>
        <taxon>Pseudomonadales</taxon>
        <taxon>Marinobacteraceae</taxon>
        <taxon>Marinobacter</taxon>
    </lineage>
</organism>
<keyword evidence="2" id="KW-1185">Reference proteome</keyword>
<evidence type="ECO:0000313" key="1">
    <source>
        <dbReference type="EMBL" id="MBB5322023.1"/>
    </source>
</evidence>
<proteinExistence type="predicted"/>
<dbReference type="RefSeq" id="WP_183704694.1">
    <property type="nucleotide sequence ID" value="NZ_JACHFE010000006.1"/>
</dbReference>
<evidence type="ECO:0008006" key="3">
    <source>
        <dbReference type="Google" id="ProtNLM"/>
    </source>
</evidence>
<dbReference type="EMBL" id="JACHFE010000006">
    <property type="protein sequence ID" value="MBB5322023.1"/>
    <property type="molecule type" value="Genomic_DNA"/>
</dbReference>
<evidence type="ECO:0000313" key="2">
    <source>
        <dbReference type="Proteomes" id="UP000591735"/>
    </source>
</evidence>
<accession>A0A840UCU6</accession>
<sequence>MSFSTPSPATLSCSLQQSLQEYIHSGRLAEIVYQSPSGDVCVVHESIRDLLSRAGRDFLVLGASRVLAVDHIIMIDGRRLAEN</sequence>
<dbReference type="AlphaFoldDB" id="A0A840UCU6"/>
<reference evidence="1 2" key="1">
    <citation type="submission" date="2020-08" db="EMBL/GenBank/DDBJ databases">
        <title>Genomic Encyclopedia of Type Strains, Phase IV (KMG-IV): sequencing the most valuable type-strain genomes for metagenomic binning, comparative biology and taxonomic classification.</title>
        <authorList>
            <person name="Goeker M."/>
        </authorList>
    </citation>
    <scope>NUCLEOTIDE SEQUENCE [LARGE SCALE GENOMIC DNA]</scope>
    <source>
        <strain evidence="1 2">DSM 22359</strain>
    </source>
</reference>
<name>A0A840UCU6_9GAMM</name>
<comment type="caution">
    <text evidence="1">The sequence shown here is derived from an EMBL/GenBank/DDBJ whole genome shotgun (WGS) entry which is preliminary data.</text>
</comment>
<dbReference type="Proteomes" id="UP000591735">
    <property type="component" value="Unassembled WGS sequence"/>
</dbReference>
<gene>
    <name evidence="1" type="ORF">HNR38_002518</name>
</gene>
<protein>
    <recommendedName>
        <fullName evidence="3">Rho-binding antiterminator</fullName>
    </recommendedName>
</protein>